<dbReference type="GO" id="GO:0004844">
    <property type="term" value="F:uracil DNA N-glycosylase activity"/>
    <property type="evidence" value="ECO:0007669"/>
    <property type="project" value="TreeGrafter"/>
</dbReference>
<dbReference type="InterPro" id="IPR036895">
    <property type="entry name" value="Uracil-DNA_glycosylase-like_sf"/>
</dbReference>
<feature type="compositionally biased region" description="Polar residues" evidence="4">
    <location>
        <begin position="68"/>
        <end position="79"/>
    </location>
</feature>
<accession>A0AAD6NKV6</accession>
<dbReference type="Gene3D" id="3.40.470.10">
    <property type="entry name" value="Uracil-DNA glycosylase-like domain"/>
    <property type="match status" value="1"/>
</dbReference>
<evidence type="ECO:0000313" key="7">
    <source>
        <dbReference type="Proteomes" id="UP001221413"/>
    </source>
</evidence>
<feature type="compositionally biased region" description="Polar residues" evidence="4">
    <location>
        <begin position="14"/>
        <end position="24"/>
    </location>
</feature>
<dbReference type="Pfam" id="PF03167">
    <property type="entry name" value="UDG"/>
    <property type="match status" value="1"/>
</dbReference>
<dbReference type="CDD" id="cd10028">
    <property type="entry name" value="UDG-F2_TDG_MUG"/>
    <property type="match status" value="1"/>
</dbReference>
<keyword evidence="3" id="KW-0234">DNA repair</keyword>
<keyword evidence="1" id="KW-0227">DNA damage</keyword>
<feature type="domain" description="Uracil-DNA glycosylase-like" evidence="5">
    <location>
        <begin position="122"/>
        <end position="298"/>
    </location>
</feature>
<dbReference type="FunFam" id="3.40.470.10:FF:000010">
    <property type="entry name" value="G/U mismatch-specific DNA glycosylase"/>
    <property type="match status" value="1"/>
</dbReference>
<dbReference type="PANTHER" id="PTHR12159">
    <property type="entry name" value="G/T AND G/U MISMATCH-SPECIFIC DNA GLYCOSYLASE"/>
    <property type="match status" value="1"/>
</dbReference>
<dbReference type="PANTHER" id="PTHR12159:SF9">
    <property type="entry name" value="G_T MISMATCH-SPECIFIC THYMINE DNA GLYCOSYLASE"/>
    <property type="match status" value="1"/>
</dbReference>
<evidence type="ECO:0000256" key="4">
    <source>
        <dbReference type="SAM" id="MobiDB-lite"/>
    </source>
</evidence>
<keyword evidence="7" id="KW-1185">Reference proteome</keyword>
<evidence type="ECO:0000256" key="2">
    <source>
        <dbReference type="ARBA" id="ARBA00022801"/>
    </source>
</evidence>
<reference evidence="6" key="1">
    <citation type="submission" date="2023-01" db="EMBL/GenBank/DDBJ databases">
        <title>The chitinases involved in constricting ring structure development in the nematode-trapping fungus Drechslerella dactyloides.</title>
        <authorList>
            <person name="Wang R."/>
            <person name="Zhang L."/>
            <person name="Tang P."/>
            <person name="Li S."/>
            <person name="Liang L."/>
        </authorList>
    </citation>
    <scope>NUCLEOTIDE SEQUENCE</scope>
    <source>
        <strain evidence="6">YMF1.00031</strain>
    </source>
</reference>
<feature type="compositionally biased region" description="Low complexity" evidence="4">
    <location>
        <begin position="46"/>
        <end position="67"/>
    </location>
</feature>
<dbReference type="InterPro" id="IPR015637">
    <property type="entry name" value="MUG/TDG"/>
</dbReference>
<evidence type="ECO:0000256" key="3">
    <source>
        <dbReference type="ARBA" id="ARBA00023204"/>
    </source>
</evidence>
<gene>
    <name evidence="6" type="ORF">Dda_2751</name>
</gene>
<dbReference type="AlphaFoldDB" id="A0AAD6NKV6"/>
<proteinExistence type="predicted"/>
<feature type="region of interest" description="Disordered" evidence="4">
    <location>
        <begin position="307"/>
        <end position="348"/>
    </location>
</feature>
<keyword evidence="2" id="KW-0378">Hydrolase</keyword>
<evidence type="ECO:0000256" key="1">
    <source>
        <dbReference type="ARBA" id="ARBA00022763"/>
    </source>
</evidence>
<dbReference type="Proteomes" id="UP001221413">
    <property type="component" value="Unassembled WGS sequence"/>
</dbReference>
<dbReference type="GO" id="GO:0006285">
    <property type="term" value="P:base-excision repair, AP site formation"/>
    <property type="evidence" value="ECO:0007669"/>
    <property type="project" value="InterPro"/>
</dbReference>
<protein>
    <recommendedName>
        <fullName evidence="5">Uracil-DNA glycosylase-like domain-containing protein</fullName>
    </recommendedName>
</protein>
<feature type="region of interest" description="Disordered" evidence="4">
    <location>
        <begin position="1"/>
        <end position="79"/>
    </location>
</feature>
<organism evidence="6 7">
    <name type="scientific">Drechslerella dactyloides</name>
    <name type="common">Nematode-trapping fungus</name>
    <name type="synonym">Arthrobotrys dactyloides</name>
    <dbReference type="NCBI Taxonomy" id="74499"/>
    <lineage>
        <taxon>Eukaryota</taxon>
        <taxon>Fungi</taxon>
        <taxon>Dikarya</taxon>
        <taxon>Ascomycota</taxon>
        <taxon>Pezizomycotina</taxon>
        <taxon>Orbiliomycetes</taxon>
        <taxon>Orbiliales</taxon>
        <taxon>Orbiliaceae</taxon>
        <taxon>Drechslerella</taxon>
    </lineage>
</organism>
<evidence type="ECO:0000259" key="5">
    <source>
        <dbReference type="Pfam" id="PF03167"/>
    </source>
</evidence>
<dbReference type="SUPFAM" id="SSF52141">
    <property type="entry name" value="Uracil-DNA glycosylase-like"/>
    <property type="match status" value="1"/>
</dbReference>
<dbReference type="GO" id="GO:0008263">
    <property type="term" value="F:pyrimidine-specific mismatch base pair DNA N-glycosylase activity"/>
    <property type="evidence" value="ECO:0007669"/>
    <property type="project" value="TreeGrafter"/>
</dbReference>
<dbReference type="EMBL" id="JAQGDS010000003">
    <property type="protein sequence ID" value="KAJ6261952.1"/>
    <property type="molecule type" value="Genomic_DNA"/>
</dbReference>
<feature type="compositionally biased region" description="Basic and acidic residues" evidence="4">
    <location>
        <begin position="307"/>
        <end position="326"/>
    </location>
</feature>
<comment type="caution">
    <text evidence="6">The sequence shown here is derived from an EMBL/GenBank/DDBJ whole genome shotgun (WGS) entry which is preliminary data.</text>
</comment>
<name>A0AAD6NKV6_DREDA</name>
<sequence length="348" mass="37853">MATRSASGRVLRSASRSRSETPATGNAVVDDTPSSFDGGIKKFARSTETSDSAAVSSASVVKTAETTQTTEIVESTESQKSSTKRKYFEALSYKAGAAPGGPRKKSSSYAPPSKYAHLNGVPDQLNDNMLCMFIGLNPGVATAQAGHCYANPSNFFWRMMYQGGLTSRLCRPQEDVILPAEFNLGTTNIVGRPTASQAELSLEEMDAGVADLERKCRQYRPESVCLVGKAIWESVWRAKHGSKMTKAQFKFGWQDKKENMGVDKKNGYPGARIYVVVSTSGLAATYSMEYKLQLWKELGDWVNKRRAERAEAAKEEGDTKAVKAEDDVVEEASTSTAPAETEESSKSN</sequence>
<evidence type="ECO:0000313" key="6">
    <source>
        <dbReference type="EMBL" id="KAJ6261952.1"/>
    </source>
</evidence>
<dbReference type="InterPro" id="IPR005122">
    <property type="entry name" value="Uracil-DNA_glycosylase-like"/>
</dbReference>